<dbReference type="KEGG" id="lak:106156590"/>
<evidence type="ECO:0000256" key="9">
    <source>
        <dbReference type="ARBA" id="ARBA00075216"/>
    </source>
</evidence>
<dbReference type="PANTHER" id="PTHR12213:SF0">
    <property type="entry name" value="CORRINOID ADENOSYLTRANSFERASE MMAB"/>
    <property type="match status" value="1"/>
</dbReference>
<evidence type="ECO:0000256" key="5">
    <source>
        <dbReference type="ARBA" id="ARBA00022840"/>
    </source>
</evidence>
<gene>
    <name evidence="13" type="primary">LOC106156590</name>
</gene>
<dbReference type="AlphaFoldDB" id="A0A1S3HP98"/>
<keyword evidence="5 10" id="KW-0067">ATP-binding</keyword>
<dbReference type="Gene3D" id="1.20.1200.10">
    <property type="entry name" value="Cobalamin adenosyltransferase-like"/>
    <property type="match status" value="1"/>
</dbReference>
<evidence type="ECO:0000256" key="8">
    <source>
        <dbReference type="ARBA" id="ARBA00071654"/>
    </source>
</evidence>
<dbReference type="OrthoDB" id="549173at2759"/>
<sequence>MAAHICRSGAGVFLQKISNSSNICRATLPILTHLNRMWPALYHTSSCLCSSEERKGPKLYTGTGDKGTSATFTGERRSKDDVIFEALGTIDELSSALGLTLEFFKESDKLQECIPYLDQIQCVLQDVASNVATPKSSARQPHLKQTSFSHLNTTDLEQWIDFFHDECPPLKNFILPSGGKASSSLHLARAICRRAERRVVPLQKAGEIDPEPLKYLNRLSDFLFAVARFAAMKEGHKEKIYRRIHVSDSD</sequence>
<keyword evidence="3 10" id="KW-0808">Transferase</keyword>
<comment type="similarity">
    <text evidence="1 10">Belongs to the Cob(I)alamin adenosyltransferase family.</text>
</comment>
<protein>
    <recommendedName>
        <fullName evidence="8">Corrinoid adenosyltransferase MMAB</fullName>
    </recommendedName>
    <alternativeName>
        <fullName evidence="9">ATP:co(I)rrinoid adenosyltransferase MMAB</fullName>
    </alternativeName>
</protein>
<dbReference type="GeneID" id="106156590"/>
<comment type="subunit">
    <text evidence="2">Homotrimer.</text>
</comment>
<feature type="domain" description="Cobalamin adenosyltransferase-like" evidence="11">
    <location>
        <begin position="59"/>
        <end position="230"/>
    </location>
</feature>
<dbReference type="InParanoid" id="A0A1S3HP98"/>
<dbReference type="Pfam" id="PF01923">
    <property type="entry name" value="Cob_adeno_trans"/>
    <property type="match status" value="1"/>
</dbReference>
<dbReference type="STRING" id="7574.A0A1S3HP98"/>
<dbReference type="OMA" id="HQACTVV"/>
<evidence type="ECO:0000313" key="13">
    <source>
        <dbReference type="RefSeq" id="XP_013387366.1"/>
    </source>
</evidence>
<reference evidence="13" key="1">
    <citation type="submission" date="2025-08" db="UniProtKB">
        <authorList>
            <consortium name="RefSeq"/>
        </authorList>
    </citation>
    <scope>IDENTIFICATION</scope>
    <source>
        <tissue evidence="13">Gonads</tissue>
    </source>
</reference>
<dbReference type="GO" id="GO:0009235">
    <property type="term" value="P:cobalamin metabolic process"/>
    <property type="evidence" value="ECO:0007669"/>
    <property type="project" value="UniProtKB-ARBA"/>
</dbReference>
<dbReference type="RefSeq" id="XP_013387366.1">
    <property type="nucleotide sequence ID" value="XM_013531912.1"/>
</dbReference>
<accession>A0A1S3HP98</accession>
<dbReference type="SUPFAM" id="SSF89028">
    <property type="entry name" value="Cobalamin adenosyltransferase-like"/>
    <property type="match status" value="1"/>
</dbReference>
<evidence type="ECO:0000256" key="7">
    <source>
        <dbReference type="ARBA" id="ARBA00056747"/>
    </source>
</evidence>
<organism evidence="12 13">
    <name type="scientific">Lingula anatina</name>
    <name type="common">Brachiopod</name>
    <name type="synonym">Lingula unguis</name>
    <dbReference type="NCBI Taxonomy" id="7574"/>
    <lineage>
        <taxon>Eukaryota</taxon>
        <taxon>Metazoa</taxon>
        <taxon>Spiralia</taxon>
        <taxon>Lophotrochozoa</taxon>
        <taxon>Brachiopoda</taxon>
        <taxon>Linguliformea</taxon>
        <taxon>Lingulata</taxon>
        <taxon>Lingulida</taxon>
        <taxon>Linguloidea</taxon>
        <taxon>Lingulidae</taxon>
        <taxon>Lingula</taxon>
    </lineage>
</organism>
<evidence type="ECO:0000259" key="11">
    <source>
        <dbReference type="Pfam" id="PF01923"/>
    </source>
</evidence>
<evidence type="ECO:0000256" key="1">
    <source>
        <dbReference type="ARBA" id="ARBA00007487"/>
    </source>
</evidence>
<evidence type="ECO:0000256" key="4">
    <source>
        <dbReference type="ARBA" id="ARBA00022741"/>
    </source>
</evidence>
<keyword evidence="4 10" id="KW-0547">Nucleotide-binding</keyword>
<comment type="catalytic activity">
    <reaction evidence="6">
        <text>cob(I)alamin-[corrinoid adenosyltransferase] + ATP = apo-[corrinoid adenosyltransferase] + adenosylcob(III)alamin + triphosphate</text>
        <dbReference type="Rhea" id="RHEA:56796"/>
        <dbReference type="Rhea" id="RHEA-COMP:14743"/>
        <dbReference type="Rhea" id="RHEA-COMP:14744"/>
        <dbReference type="ChEBI" id="CHEBI:18036"/>
        <dbReference type="ChEBI" id="CHEBI:18408"/>
        <dbReference type="ChEBI" id="CHEBI:30616"/>
        <dbReference type="ChEBI" id="CHEBI:60488"/>
        <dbReference type="ChEBI" id="CHEBI:83228"/>
    </reaction>
    <physiologicalReaction direction="left-to-right" evidence="6">
        <dbReference type="Rhea" id="RHEA:56797"/>
    </physiologicalReaction>
</comment>
<evidence type="ECO:0000256" key="10">
    <source>
        <dbReference type="RuleBase" id="RU366026"/>
    </source>
</evidence>
<evidence type="ECO:0000256" key="2">
    <source>
        <dbReference type="ARBA" id="ARBA00011233"/>
    </source>
</evidence>
<evidence type="ECO:0000313" key="12">
    <source>
        <dbReference type="Proteomes" id="UP000085678"/>
    </source>
</evidence>
<dbReference type="Proteomes" id="UP000085678">
    <property type="component" value="Unplaced"/>
</dbReference>
<proteinExistence type="inferred from homology"/>
<evidence type="ECO:0000256" key="6">
    <source>
        <dbReference type="ARBA" id="ARBA00051988"/>
    </source>
</evidence>
<dbReference type="GO" id="GO:0005524">
    <property type="term" value="F:ATP binding"/>
    <property type="evidence" value="ECO:0007669"/>
    <property type="project" value="UniProtKB-UniRule"/>
</dbReference>
<dbReference type="InterPro" id="IPR016030">
    <property type="entry name" value="CblAdoTrfase-like"/>
</dbReference>
<dbReference type="InterPro" id="IPR036451">
    <property type="entry name" value="CblAdoTrfase-like_sf"/>
</dbReference>
<name>A0A1S3HP98_LINAN</name>
<dbReference type="NCBIfam" id="TIGR00636">
    <property type="entry name" value="PduO_Nterm"/>
    <property type="match status" value="1"/>
</dbReference>
<dbReference type="PANTHER" id="PTHR12213">
    <property type="entry name" value="CORRINOID ADENOSYLTRANSFERASE"/>
    <property type="match status" value="1"/>
</dbReference>
<dbReference type="InterPro" id="IPR029499">
    <property type="entry name" value="PduO-typ"/>
</dbReference>
<evidence type="ECO:0000256" key="3">
    <source>
        <dbReference type="ARBA" id="ARBA00022679"/>
    </source>
</evidence>
<comment type="function">
    <text evidence="7">Converts cob(I)alamin to adenosylcobalamin (adenosylcob(III)alamin), a coenzyme for methylmalonyl-CoA mutase, therefore participates in the final step of the vitamin B12 conversion. Generates adenosylcobalamin (AdoCbl) and directly delivers the cofactor to MUT in a transfer that is stimulated by ATP-binding to MMAB and gated by MMAA.</text>
</comment>
<dbReference type="FunFam" id="1.20.1200.10:FF:000001">
    <property type="entry name" value="Cob(I)yrinic acid a,c-diamide adenosyltransferase"/>
    <property type="match status" value="1"/>
</dbReference>
<keyword evidence="12" id="KW-1185">Reference proteome</keyword>
<dbReference type="GO" id="GO:0008817">
    <property type="term" value="F:corrinoid adenosyltransferase activity"/>
    <property type="evidence" value="ECO:0007669"/>
    <property type="project" value="TreeGrafter"/>
</dbReference>